<proteinExistence type="predicted"/>
<dbReference type="STRING" id="33960.TY91_08720"/>
<dbReference type="EMBL" id="AYYR01000014">
    <property type="protein sequence ID" value="KRM76995.1"/>
    <property type="molecule type" value="Genomic_DNA"/>
</dbReference>
<dbReference type="AlphaFoldDB" id="A0A0R2BP28"/>
<comment type="caution">
    <text evidence="1">The sequence shown here is derived from an EMBL/GenBank/DDBJ whole genome shotgun (WGS) entry which is preliminary data.</text>
</comment>
<protein>
    <recommendedName>
        <fullName evidence="3">DUF2969 domain-containing protein</fullName>
    </recommendedName>
</protein>
<dbReference type="Proteomes" id="UP000051845">
    <property type="component" value="Unassembled WGS sequence"/>
</dbReference>
<name>A0A0R2BP28_SECCO</name>
<dbReference type="Pfam" id="PF11184">
    <property type="entry name" value="DUF2969"/>
    <property type="match status" value="1"/>
</dbReference>
<dbReference type="InterPro" id="IPR021351">
    <property type="entry name" value="DUF2969"/>
</dbReference>
<evidence type="ECO:0008006" key="3">
    <source>
        <dbReference type="Google" id="ProtNLM"/>
    </source>
</evidence>
<reference evidence="1 2" key="1">
    <citation type="journal article" date="2015" name="Genome Announc.">
        <title>Expanding the biotechnology potential of lactobacilli through comparative genomics of 213 strains and associated genera.</title>
        <authorList>
            <person name="Sun Z."/>
            <person name="Harris H.M."/>
            <person name="McCann A."/>
            <person name="Guo C."/>
            <person name="Argimon S."/>
            <person name="Zhang W."/>
            <person name="Yang X."/>
            <person name="Jeffery I.B."/>
            <person name="Cooney J.C."/>
            <person name="Kagawa T.F."/>
            <person name="Liu W."/>
            <person name="Song Y."/>
            <person name="Salvetti E."/>
            <person name="Wrobel A."/>
            <person name="Rasinkangas P."/>
            <person name="Parkhill J."/>
            <person name="Rea M.C."/>
            <person name="O'Sullivan O."/>
            <person name="Ritari J."/>
            <person name="Douillard F.P."/>
            <person name="Paul Ross R."/>
            <person name="Yang R."/>
            <person name="Briner A.E."/>
            <person name="Felis G.E."/>
            <person name="de Vos W.M."/>
            <person name="Barrangou R."/>
            <person name="Klaenhammer T.R."/>
            <person name="Caufield P.W."/>
            <person name="Cui Y."/>
            <person name="Zhang H."/>
            <person name="O'Toole P.W."/>
        </authorList>
    </citation>
    <scope>NUCLEOTIDE SEQUENCE [LARGE SCALE GENOMIC DNA]</scope>
    <source>
        <strain evidence="1 2">DSM 20515</strain>
    </source>
</reference>
<evidence type="ECO:0000313" key="2">
    <source>
        <dbReference type="Proteomes" id="UP000051845"/>
    </source>
</evidence>
<dbReference type="RefSeq" id="WP_054760770.1">
    <property type="nucleotide sequence ID" value="NZ_AYYR01000014.1"/>
</dbReference>
<sequence length="72" mass="8032">MSKKNQPIGVAIDEVQQGELTVLQVSIKDQVIGIIKPSDKTFEVDIDGDQPVKVKTQDDGIEYLIQAYNLHH</sequence>
<dbReference type="PATRIC" id="fig|1423733.4.peg.708"/>
<organism evidence="1 2">
    <name type="scientific">Secundilactobacillus collinoides DSM 20515 = JCM 1123</name>
    <dbReference type="NCBI Taxonomy" id="1423733"/>
    <lineage>
        <taxon>Bacteria</taxon>
        <taxon>Bacillati</taxon>
        <taxon>Bacillota</taxon>
        <taxon>Bacilli</taxon>
        <taxon>Lactobacillales</taxon>
        <taxon>Lactobacillaceae</taxon>
        <taxon>Secundilactobacillus</taxon>
    </lineage>
</organism>
<evidence type="ECO:0000313" key="1">
    <source>
        <dbReference type="EMBL" id="KRM76995.1"/>
    </source>
</evidence>
<accession>A0A0R2BP28</accession>
<gene>
    <name evidence="1" type="ORF">FC82_GL000680</name>
</gene>